<evidence type="ECO:0000256" key="6">
    <source>
        <dbReference type="ARBA" id="ARBA00023136"/>
    </source>
</evidence>
<dbReference type="OrthoDB" id="9808602at2"/>
<name>A0A1G7YAS3_9FLAO</name>
<protein>
    <submittedName>
        <fullName evidence="9">Exopolysaccharide biosynthesis polyprenyl glycosylphosphotransferase</fullName>
    </submittedName>
</protein>
<organism evidence="9 10">
    <name type="scientific">Psychroflexus sediminis</name>
    <dbReference type="NCBI Taxonomy" id="470826"/>
    <lineage>
        <taxon>Bacteria</taxon>
        <taxon>Pseudomonadati</taxon>
        <taxon>Bacteroidota</taxon>
        <taxon>Flavobacteriia</taxon>
        <taxon>Flavobacteriales</taxon>
        <taxon>Flavobacteriaceae</taxon>
        <taxon>Psychroflexus</taxon>
    </lineage>
</organism>
<keyword evidence="4 7" id="KW-0812">Transmembrane</keyword>
<proteinExistence type="inferred from homology"/>
<feature type="transmembrane region" description="Helical" evidence="7">
    <location>
        <begin position="81"/>
        <end position="100"/>
    </location>
</feature>
<comment type="subcellular location">
    <subcellularLocation>
        <location evidence="1">Membrane</location>
        <topology evidence="1">Multi-pass membrane protein</topology>
    </subcellularLocation>
</comment>
<keyword evidence="6 7" id="KW-0472">Membrane</keyword>
<sequence>MKINRVTHFEISERKILLRVFDVVFVSLALYIISENLGFTYFSFKSSVWVWLITLSCYILLFGTVFEIYNLQKAESKKATVKNVVLTCLLVTLFFLLTPILSPPLPENRFQILYFFGIMVSTLLIWRFLYIGLITSPRFFKRVLIVGDDFDIDKIGNDLLKNDPNYEIKGYISSTKRESSDFDSYPLGEIQDVVERYKIGEIVVSNSTEGLSSELYQALVPLLKTGFPIKAYAHVYEEITSKVPVQYVNNDFYFYFPFSRSNQNRLYLLYQRIVDVIISIIGLIFGIFIVFIILIGNLIGNRGSLFYRQLRVGKSGKEFYIIKFRTMVKNAESNGAQFASKGDVRITKFGKFLRRSRFDEIPQFFNVLKGDMSLIGPRPERPEFVKTLSEKIPFYEVRQIIKPGLTGWAQVNSKYANSNEDMIEKLQYDLYYIKHRSVFLDLRILLKTISTIIFFRGQ</sequence>
<feature type="domain" description="Bacterial sugar transferase" evidence="8">
    <location>
        <begin position="272"/>
        <end position="453"/>
    </location>
</feature>
<comment type="similarity">
    <text evidence="2">Belongs to the bacterial sugar transferase family.</text>
</comment>
<evidence type="ECO:0000256" key="2">
    <source>
        <dbReference type="ARBA" id="ARBA00006464"/>
    </source>
</evidence>
<dbReference type="RefSeq" id="WP_093368666.1">
    <property type="nucleotide sequence ID" value="NZ_FNCW01000011.1"/>
</dbReference>
<dbReference type="PANTHER" id="PTHR30576:SF0">
    <property type="entry name" value="UNDECAPRENYL-PHOSPHATE N-ACETYLGALACTOSAMINYL 1-PHOSPHATE TRANSFERASE-RELATED"/>
    <property type="match status" value="1"/>
</dbReference>
<evidence type="ECO:0000313" key="9">
    <source>
        <dbReference type="EMBL" id="SDG93453.1"/>
    </source>
</evidence>
<dbReference type="InterPro" id="IPR003362">
    <property type="entry name" value="Bact_transf"/>
</dbReference>
<gene>
    <name evidence="9" type="ORF">SAMN04488027_11178</name>
</gene>
<dbReference type="AlphaFoldDB" id="A0A1G7YAS3"/>
<evidence type="ECO:0000313" key="10">
    <source>
        <dbReference type="Proteomes" id="UP000199296"/>
    </source>
</evidence>
<evidence type="ECO:0000256" key="4">
    <source>
        <dbReference type="ARBA" id="ARBA00022692"/>
    </source>
</evidence>
<dbReference type="Pfam" id="PF02397">
    <property type="entry name" value="Bac_transf"/>
    <property type="match status" value="1"/>
</dbReference>
<dbReference type="NCBIfam" id="TIGR03025">
    <property type="entry name" value="EPS_sugtrans"/>
    <property type="match status" value="1"/>
</dbReference>
<evidence type="ECO:0000256" key="7">
    <source>
        <dbReference type="SAM" id="Phobius"/>
    </source>
</evidence>
<dbReference type="STRING" id="470826.SAMN04488027_11178"/>
<feature type="transmembrane region" description="Helical" evidence="7">
    <location>
        <begin position="20"/>
        <end position="42"/>
    </location>
</feature>
<feature type="transmembrane region" description="Helical" evidence="7">
    <location>
        <begin position="48"/>
        <end position="69"/>
    </location>
</feature>
<dbReference type="GO" id="GO:0016780">
    <property type="term" value="F:phosphotransferase activity, for other substituted phosphate groups"/>
    <property type="evidence" value="ECO:0007669"/>
    <property type="project" value="TreeGrafter"/>
</dbReference>
<dbReference type="EMBL" id="FNCW01000011">
    <property type="protein sequence ID" value="SDG93453.1"/>
    <property type="molecule type" value="Genomic_DNA"/>
</dbReference>
<evidence type="ECO:0000256" key="1">
    <source>
        <dbReference type="ARBA" id="ARBA00004141"/>
    </source>
</evidence>
<feature type="transmembrane region" description="Helical" evidence="7">
    <location>
        <begin position="112"/>
        <end position="133"/>
    </location>
</feature>
<accession>A0A1G7YAS3</accession>
<evidence type="ECO:0000256" key="5">
    <source>
        <dbReference type="ARBA" id="ARBA00022989"/>
    </source>
</evidence>
<dbReference type="GO" id="GO:0016020">
    <property type="term" value="C:membrane"/>
    <property type="evidence" value="ECO:0007669"/>
    <property type="project" value="UniProtKB-SubCell"/>
</dbReference>
<reference evidence="9 10" key="1">
    <citation type="submission" date="2016-10" db="EMBL/GenBank/DDBJ databases">
        <authorList>
            <person name="de Groot N.N."/>
        </authorList>
    </citation>
    <scope>NUCLEOTIDE SEQUENCE [LARGE SCALE GENOMIC DNA]</scope>
    <source>
        <strain evidence="9 10">DSM 19803</strain>
    </source>
</reference>
<dbReference type="InterPro" id="IPR017475">
    <property type="entry name" value="EPS_sugar_tfrase"/>
</dbReference>
<evidence type="ECO:0000259" key="8">
    <source>
        <dbReference type="Pfam" id="PF02397"/>
    </source>
</evidence>
<keyword evidence="10" id="KW-1185">Reference proteome</keyword>
<dbReference type="PANTHER" id="PTHR30576">
    <property type="entry name" value="COLANIC BIOSYNTHESIS UDP-GLUCOSE LIPID CARRIER TRANSFERASE"/>
    <property type="match status" value="1"/>
</dbReference>
<feature type="transmembrane region" description="Helical" evidence="7">
    <location>
        <begin position="273"/>
        <end position="299"/>
    </location>
</feature>
<dbReference type="Proteomes" id="UP000199296">
    <property type="component" value="Unassembled WGS sequence"/>
</dbReference>
<evidence type="ECO:0000256" key="3">
    <source>
        <dbReference type="ARBA" id="ARBA00022679"/>
    </source>
</evidence>
<keyword evidence="3 9" id="KW-0808">Transferase</keyword>
<keyword evidence="5 7" id="KW-1133">Transmembrane helix</keyword>